<accession>A0A0L8H6E1</accession>
<dbReference type="EMBL" id="KQ419026">
    <property type="protein sequence ID" value="KOF84838.1"/>
    <property type="molecule type" value="Genomic_DNA"/>
</dbReference>
<name>A0A0L8H6E1_OCTBM</name>
<sequence length="52" mass="6413">MRKQRLLFRKEKKKKTKMMDILQIYLHRFSFVSTCYLPKRYNNSSTLKVSLN</sequence>
<gene>
    <name evidence="1" type="ORF">OCBIM_22021303mg</name>
</gene>
<dbReference type="AlphaFoldDB" id="A0A0L8H6E1"/>
<protein>
    <submittedName>
        <fullName evidence="1">Uncharacterized protein</fullName>
    </submittedName>
</protein>
<evidence type="ECO:0000313" key="1">
    <source>
        <dbReference type="EMBL" id="KOF84838.1"/>
    </source>
</evidence>
<organism evidence="1">
    <name type="scientific">Octopus bimaculoides</name>
    <name type="common">California two-spotted octopus</name>
    <dbReference type="NCBI Taxonomy" id="37653"/>
    <lineage>
        <taxon>Eukaryota</taxon>
        <taxon>Metazoa</taxon>
        <taxon>Spiralia</taxon>
        <taxon>Lophotrochozoa</taxon>
        <taxon>Mollusca</taxon>
        <taxon>Cephalopoda</taxon>
        <taxon>Coleoidea</taxon>
        <taxon>Octopodiformes</taxon>
        <taxon>Octopoda</taxon>
        <taxon>Incirrata</taxon>
        <taxon>Octopodidae</taxon>
        <taxon>Octopus</taxon>
    </lineage>
</organism>
<reference evidence="1" key="1">
    <citation type="submission" date="2015-07" db="EMBL/GenBank/DDBJ databases">
        <title>MeaNS - Measles Nucleotide Surveillance Program.</title>
        <authorList>
            <person name="Tran T."/>
            <person name="Druce J."/>
        </authorList>
    </citation>
    <scope>NUCLEOTIDE SEQUENCE</scope>
    <source>
        <strain evidence="1">UCB-OBI-ISO-001</strain>
        <tissue evidence="1">Gonad</tissue>
    </source>
</reference>
<proteinExistence type="predicted"/>